<reference evidence="4 5" key="1">
    <citation type="submission" date="2013-03" db="EMBL/GenBank/DDBJ databases">
        <title>The Genome Sequence of Phialophora europaea CBS 101466.</title>
        <authorList>
            <consortium name="The Broad Institute Genomics Platform"/>
            <person name="Cuomo C."/>
            <person name="de Hoog S."/>
            <person name="Gorbushina A."/>
            <person name="Walker B."/>
            <person name="Young S.K."/>
            <person name="Zeng Q."/>
            <person name="Gargeya S."/>
            <person name="Fitzgerald M."/>
            <person name="Haas B."/>
            <person name="Abouelleil A."/>
            <person name="Allen A.W."/>
            <person name="Alvarado L."/>
            <person name="Arachchi H.M."/>
            <person name="Berlin A.M."/>
            <person name="Chapman S.B."/>
            <person name="Gainer-Dewar J."/>
            <person name="Goldberg J."/>
            <person name="Griggs A."/>
            <person name="Gujja S."/>
            <person name="Hansen M."/>
            <person name="Howarth C."/>
            <person name="Imamovic A."/>
            <person name="Ireland A."/>
            <person name="Larimer J."/>
            <person name="McCowan C."/>
            <person name="Murphy C."/>
            <person name="Pearson M."/>
            <person name="Poon T.W."/>
            <person name="Priest M."/>
            <person name="Roberts A."/>
            <person name="Saif S."/>
            <person name="Shea T."/>
            <person name="Sisk P."/>
            <person name="Sykes S."/>
            <person name="Wortman J."/>
            <person name="Nusbaum C."/>
            <person name="Birren B."/>
        </authorList>
    </citation>
    <scope>NUCLEOTIDE SEQUENCE [LARGE SCALE GENOMIC DNA]</scope>
    <source>
        <strain evidence="4 5">CBS 101466</strain>
    </source>
</reference>
<dbReference type="GeneID" id="19974674"/>
<keyword evidence="2" id="KW-0812">Transmembrane</keyword>
<dbReference type="VEuPathDB" id="FungiDB:HMPREF1541_07335"/>
<sequence>MELVCSKWRITALILMLWPCCTIAQTSGDIDFNVTFPPSSGGDNRVAYYVVWSQPDPAVPEYEFSCADKCFINWTQSGVEDVFVKIEWSDESSSGEYATTFNTSADDLSLSWGKLPYNSVDEWNTKARYRWMFFPQYTPDNNGLNQLGVSDYFGINIKDWSYTKGTPISSTGSTATQGTSETPSSSNSDSNGSNMNGTNTDTAEGNDSGSTSTDGGDSAAEGSAGSGHLSTIVKVVIGLVAIVVALVTVGIIFIVIRKSQHRNQLCFPSTNAEKGIDDSIGGKPELQGSVATGRGVPYDKAELPQSLQPHDGSGYVDAKELDSRVFVAELPGSQATEGSVLAEFPAASADANALKAQERELTRRMEMDEALCRLRAEQVALHDRIRVAEMQKQEANGG</sequence>
<name>W2RMK5_CYPE1</name>
<evidence type="ECO:0008006" key="6">
    <source>
        <dbReference type="Google" id="ProtNLM"/>
    </source>
</evidence>
<evidence type="ECO:0000313" key="4">
    <source>
        <dbReference type="EMBL" id="ETN37712.1"/>
    </source>
</evidence>
<dbReference type="HOGENOM" id="CLU_692655_0_0_1"/>
<feature type="compositionally biased region" description="Low complexity" evidence="1">
    <location>
        <begin position="169"/>
        <end position="225"/>
    </location>
</feature>
<feature type="transmembrane region" description="Helical" evidence="2">
    <location>
        <begin position="235"/>
        <end position="256"/>
    </location>
</feature>
<dbReference type="Proteomes" id="UP000030752">
    <property type="component" value="Unassembled WGS sequence"/>
</dbReference>
<dbReference type="RefSeq" id="XP_008719881.1">
    <property type="nucleotide sequence ID" value="XM_008721659.1"/>
</dbReference>
<feature type="chain" id="PRO_5004824323" description="Mid2 domain-containing protein" evidence="3">
    <location>
        <begin position="25"/>
        <end position="398"/>
    </location>
</feature>
<protein>
    <recommendedName>
        <fullName evidence="6">Mid2 domain-containing protein</fullName>
    </recommendedName>
</protein>
<dbReference type="EMBL" id="KB822723">
    <property type="protein sequence ID" value="ETN37712.1"/>
    <property type="molecule type" value="Genomic_DNA"/>
</dbReference>
<feature type="signal peptide" evidence="3">
    <location>
        <begin position="1"/>
        <end position="24"/>
    </location>
</feature>
<feature type="region of interest" description="Disordered" evidence="1">
    <location>
        <begin position="168"/>
        <end position="225"/>
    </location>
</feature>
<evidence type="ECO:0000256" key="2">
    <source>
        <dbReference type="SAM" id="Phobius"/>
    </source>
</evidence>
<gene>
    <name evidence="4" type="ORF">HMPREF1541_07335</name>
</gene>
<dbReference type="InParanoid" id="W2RMK5"/>
<proteinExistence type="predicted"/>
<keyword evidence="2" id="KW-1133">Transmembrane helix</keyword>
<keyword evidence="2" id="KW-0472">Membrane</keyword>
<evidence type="ECO:0000313" key="5">
    <source>
        <dbReference type="Proteomes" id="UP000030752"/>
    </source>
</evidence>
<evidence type="ECO:0000256" key="1">
    <source>
        <dbReference type="SAM" id="MobiDB-lite"/>
    </source>
</evidence>
<evidence type="ECO:0000256" key="3">
    <source>
        <dbReference type="SAM" id="SignalP"/>
    </source>
</evidence>
<keyword evidence="5" id="KW-1185">Reference proteome</keyword>
<accession>W2RMK5</accession>
<organism evidence="4 5">
    <name type="scientific">Cyphellophora europaea (strain CBS 101466)</name>
    <name type="common">Phialophora europaea</name>
    <dbReference type="NCBI Taxonomy" id="1220924"/>
    <lineage>
        <taxon>Eukaryota</taxon>
        <taxon>Fungi</taxon>
        <taxon>Dikarya</taxon>
        <taxon>Ascomycota</taxon>
        <taxon>Pezizomycotina</taxon>
        <taxon>Eurotiomycetes</taxon>
        <taxon>Chaetothyriomycetidae</taxon>
        <taxon>Chaetothyriales</taxon>
        <taxon>Cyphellophoraceae</taxon>
        <taxon>Cyphellophora</taxon>
    </lineage>
</organism>
<keyword evidence="3" id="KW-0732">Signal</keyword>
<dbReference type="AlphaFoldDB" id="W2RMK5"/>